<keyword evidence="6" id="KW-0539">Nucleus</keyword>
<feature type="compositionally biased region" description="Basic and acidic residues" evidence="7">
    <location>
        <begin position="451"/>
        <end position="461"/>
    </location>
</feature>
<protein>
    <submittedName>
        <fullName evidence="10">Zinc finger protein</fullName>
    </submittedName>
</protein>
<name>A0ABR3KHJ9_TRISP</name>
<accession>A0ABR3KHJ9</accession>
<keyword evidence="2" id="KW-0217">Developmental protein</keyword>
<dbReference type="Pfam" id="PF23406">
    <property type="entry name" value="ZNF380_CC"/>
    <property type="match status" value="1"/>
</dbReference>
<comment type="caution">
    <text evidence="10">The sequence shown here is derived from an EMBL/GenBank/DDBJ whole genome shotgun (WGS) entry which is preliminary data.</text>
</comment>
<dbReference type="PANTHER" id="PTHR13278">
    <property type="entry name" value="ZINC FINGER PROTEIN 830"/>
    <property type="match status" value="1"/>
</dbReference>
<feature type="region of interest" description="Disordered" evidence="7">
    <location>
        <begin position="699"/>
        <end position="798"/>
    </location>
</feature>
<evidence type="ECO:0000256" key="6">
    <source>
        <dbReference type="ARBA" id="ARBA00023242"/>
    </source>
</evidence>
<evidence type="ECO:0000313" key="10">
    <source>
        <dbReference type="EMBL" id="KAL1236495.1"/>
    </source>
</evidence>
<proteinExistence type="predicted"/>
<dbReference type="PANTHER" id="PTHR13278:SF0">
    <property type="entry name" value="ZINC FINGER PROTEIN 830"/>
    <property type="match status" value="1"/>
</dbReference>
<organism evidence="10 11">
    <name type="scientific">Trichinella spiralis</name>
    <name type="common">Trichina worm</name>
    <dbReference type="NCBI Taxonomy" id="6334"/>
    <lineage>
        <taxon>Eukaryota</taxon>
        <taxon>Metazoa</taxon>
        <taxon>Ecdysozoa</taxon>
        <taxon>Nematoda</taxon>
        <taxon>Enoplea</taxon>
        <taxon>Dorylaimia</taxon>
        <taxon>Trichinellida</taxon>
        <taxon>Trichinellidae</taxon>
        <taxon>Trichinella</taxon>
    </lineage>
</organism>
<feature type="chain" id="PRO_5045949144" evidence="8">
    <location>
        <begin position="23"/>
        <end position="909"/>
    </location>
</feature>
<dbReference type="InterPro" id="IPR059039">
    <property type="entry name" value="ZNF380_CC"/>
</dbReference>
<feature type="region of interest" description="Disordered" evidence="7">
    <location>
        <begin position="434"/>
        <end position="467"/>
    </location>
</feature>
<feature type="region of interest" description="Disordered" evidence="7">
    <location>
        <begin position="868"/>
        <end position="896"/>
    </location>
</feature>
<keyword evidence="4" id="KW-0863">Zinc-finger</keyword>
<keyword evidence="11" id="KW-1185">Reference proteome</keyword>
<feature type="compositionally biased region" description="Acidic residues" evidence="7">
    <location>
        <begin position="759"/>
        <end position="775"/>
    </location>
</feature>
<feature type="domain" description="ZNF380 coiled-coil" evidence="9">
    <location>
        <begin position="788"/>
        <end position="867"/>
    </location>
</feature>
<keyword evidence="8" id="KW-0732">Signal</keyword>
<reference evidence="10 11" key="1">
    <citation type="submission" date="2024-07" db="EMBL/GenBank/DDBJ databases">
        <title>Enhanced genomic and transcriptomic resources for Trichinella pseudospiralis and T. spiralis underpin the discovery of pronounced molecular differences between stages and species.</title>
        <authorList>
            <person name="Pasi K.K."/>
            <person name="La Rosa G."/>
            <person name="Gomez-Morales M.A."/>
            <person name="Tosini F."/>
            <person name="Sumanam S."/>
            <person name="Young N.D."/>
            <person name="Chang B.C."/>
            <person name="Robin G.B."/>
        </authorList>
    </citation>
    <scope>NUCLEOTIDE SEQUENCE [LARGE SCALE GENOMIC DNA]</scope>
    <source>
        <strain evidence="10">ISS534</strain>
    </source>
</reference>
<keyword evidence="5" id="KW-0862">Zinc</keyword>
<evidence type="ECO:0000256" key="1">
    <source>
        <dbReference type="ARBA" id="ARBA00004324"/>
    </source>
</evidence>
<dbReference type="EMBL" id="JBEUSY010000368">
    <property type="protein sequence ID" value="KAL1236495.1"/>
    <property type="molecule type" value="Genomic_DNA"/>
</dbReference>
<evidence type="ECO:0000256" key="8">
    <source>
        <dbReference type="SAM" id="SignalP"/>
    </source>
</evidence>
<evidence type="ECO:0000256" key="4">
    <source>
        <dbReference type="ARBA" id="ARBA00022771"/>
    </source>
</evidence>
<evidence type="ECO:0000256" key="2">
    <source>
        <dbReference type="ARBA" id="ARBA00022473"/>
    </source>
</evidence>
<keyword evidence="3" id="KW-0479">Metal-binding</keyword>
<evidence type="ECO:0000256" key="3">
    <source>
        <dbReference type="ARBA" id="ARBA00022723"/>
    </source>
</evidence>
<evidence type="ECO:0000256" key="7">
    <source>
        <dbReference type="SAM" id="MobiDB-lite"/>
    </source>
</evidence>
<comment type="subcellular location">
    <subcellularLocation>
        <location evidence="1">Nucleus speckle</location>
    </subcellularLocation>
</comment>
<evidence type="ECO:0000256" key="5">
    <source>
        <dbReference type="ARBA" id="ARBA00022833"/>
    </source>
</evidence>
<dbReference type="InterPro" id="IPR040050">
    <property type="entry name" value="ZNF830-like"/>
</dbReference>
<feature type="signal peptide" evidence="8">
    <location>
        <begin position="1"/>
        <end position="22"/>
    </location>
</feature>
<dbReference type="Proteomes" id="UP001558632">
    <property type="component" value="Unassembled WGS sequence"/>
</dbReference>
<evidence type="ECO:0000313" key="11">
    <source>
        <dbReference type="Proteomes" id="UP001558632"/>
    </source>
</evidence>
<evidence type="ECO:0000259" key="9">
    <source>
        <dbReference type="Pfam" id="PF23406"/>
    </source>
</evidence>
<sequence>MDVRVVQLKLVLLTSVLVVVNSDVLLDHASDVISSRYPSGVSIQIRPFWLHMQNAIYHKSSHYTYTVFRHLLYEKEDLKNYLNTRLAFRKLEDAVLTHGKSPKFDFFFPKDGVQMWREYARLPSKSVFDNYSHSEYYFFFANSVLGHKVRLTDQKSVFDFQNTYHLKRIFHGNHPFKIPCYVRNRERLANGQANQFYRMDWTTAVKKMSQGRTVVGESVHDMFTDLIENNKLRLSTIHHFEQPGGSHLADGGGYYLFVHAEQQPLVMKRKEDRMQQGVFYCASDDREDPEVLIFVDYSTKIFTSSDLTTDDPPKNVEAAWLNLEKFVHWSPWSSCCSASPEGYLFREGRCAYRKLNMASALTVAGVSGIKELDYLLTTAEFRESGIPCTSAMFREQINSKFWKKHLPIDDKIYIQSKHCETNELDLIECQKNPANEETGSEESVPEAVDTTDVKTESSEKQKPKKPKLSNCPLCRFPFKHKKVFVFEEQTFEFKPMDNLILYCGHNETVSSKHVVQWVDEDMKPLKGCLENMDILVEGNELHIHAITDQAVYHCEVKKNLVGTVTLVPRDIMFVDPLWLSVGGTVAGIILIISCFGWMEKNPQSDEDGDDDEECDDLGRLQRPVERVKNVIGSYSRCRRAEMPFSTDSPYAKYGAAGVLHCTLCNTRVRNVKCWVAHVRGLQHRNNLIARKAAQEKAAAEKASGSGLVPEKRKADEASGCEVSTKIAKGNSYATQPEMEGLPEDFFDKNDGDQQSTVAEVDDESDDSVVGEEMDQETSKLNSNTETELPEGFFDDPNKDAEVRKVDVRNTVEEEWQRFQKEMKLEEQISSAINEEEYEALVFERSVEEADEEIRGWTRVNMLEKKVESKKKEAPLARAESNSSISDISQEDFEEQDIDEAMKWRSKSFI</sequence>
<gene>
    <name evidence="10" type="ORF">TSPI_09426</name>
</gene>